<keyword evidence="2" id="KW-1185">Reference proteome</keyword>
<evidence type="ECO:0000313" key="2">
    <source>
        <dbReference type="Proteomes" id="UP000032740"/>
    </source>
</evidence>
<evidence type="ECO:0000313" key="1">
    <source>
        <dbReference type="EMBL" id="CCV64323.1"/>
    </source>
</evidence>
<name>U4KKW0_ALTPJ</name>
<dbReference type="OrthoDB" id="9790747at2"/>
<dbReference type="Proteomes" id="UP000032740">
    <property type="component" value="Chromosome"/>
</dbReference>
<accession>U4KKW0</accession>
<sequence>MQYERLDSIIQAHLETLKRPGLVSIVKEAYYCLDNDAKATLQYLEYLNWKDYEIKEAIRLLARYENNRIKYPELINSN</sequence>
<gene>
    <name evidence="1" type="ORF">BN85407460</name>
</gene>
<dbReference type="HOGENOM" id="CLU_2613860_0_0_14"/>
<proteinExistence type="predicted"/>
<dbReference type="RefSeq" id="WP_026658961.1">
    <property type="nucleotide sequence ID" value="NC_022538.1"/>
</dbReference>
<dbReference type="AlphaFoldDB" id="U4KKW0"/>
<dbReference type="KEGG" id="apal:BN85407460"/>
<organism evidence="1 2">
    <name type="scientific">Alteracholeplasma palmae (strain ATCC 49389 / J233)</name>
    <name type="common">Acholeplasma palmae</name>
    <dbReference type="NCBI Taxonomy" id="1318466"/>
    <lineage>
        <taxon>Bacteria</taxon>
        <taxon>Bacillati</taxon>
        <taxon>Mycoplasmatota</taxon>
        <taxon>Mollicutes</taxon>
        <taxon>Acholeplasmatales</taxon>
        <taxon>Acholeplasmataceae</taxon>
        <taxon>Acholeplasma</taxon>
    </lineage>
</organism>
<reference evidence="1 2" key="1">
    <citation type="journal article" date="2013" name="J. Mol. Microbiol. Biotechnol.">
        <title>Analysis of the Complete Genomes of Acholeplasma brassicae , A. palmae and A. laidlawii and Their Comparison to the Obligate Parasites from ' Candidatus Phytoplasma'.</title>
        <authorList>
            <person name="Kube M."/>
            <person name="Siewert C."/>
            <person name="Migdoll A.M."/>
            <person name="Duduk B."/>
            <person name="Holz S."/>
            <person name="Rabus R."/>
            <person name="Seemuller E."/>
            <person name="Mitrovic J."/>
            <person name="Muller I."/>
            <person name="Buttner C."/>
            <person name="Reinhardt R."/>
        </authorList>
    </citation>
    <scope>NUCLEOTIDE SEQUENCE [LARGE SCALE GENOMIC DNA]</scope>
    <source>
        <strain evidence="1 2">J233</strain>
    </source>
</reference>
<protein>
    <submittedName>
        <fullName evidence="1">Uncharacterized protein</fullName>
    </submittedName>
</protein>
<dbReference type="STRING" id="1318466.BN85407460"/>
<dbReference type="EMBL" id="FO681347">
    <property type="protein sequence ID" value="CCV64323.1"/>
    <property type="molecule type" value="Genomic_DNA"/>
</dbReference>